<accession>A0A345L5H0</accession>
<dbReference type="Proteomes" id="UP000259467">
    <property type="component" value="Segment"/>
</dbReference>
<protein>
    <submittedName>
        <fullName evidence="1">Uncharacterized protein</fullName>
    </submittedName>
</protein>
<organism evidence="1 2">
    <name type="scientific">Gordonia phage Ruthy</name>
    <dbReference type="NCBI Taxonomy" id="2250323"/>
    <lineage>
        <taxon>Viruses</taxon>
        <taxon>Duplodnaviria</taxon>
        <taxon>Heunggongvirae</taxon>
        <taxon>Uroviricota</taxon>
        <taxon>Caudoviricetes</taxon>
        <taxon>Ruthyvirus</taxon>
        <taxon>Ruthyvirus ruthy</taxon>
    </lineage>
</organism>
<gene>
    <name evidence="1" type="primary">59</name>
    <name evidence="1" type="ORF">SEA_RUTHY_59</name>
</gene>
<dbReference type="EMBL" id="MH536826">
    <property type="protein sequence ID" value="AXH50522.1"/>
    <property type="molecule type" value="Genomic_DNA"/>
</dbReference>
<keyword evidence="2" id="KW-1185">Reference proteome</keyword>
<sequence>MMPTDETQPSAAALMATALMDMKDSFDQLRFHTNGVRQGYIEDGYTPEEASAMATTDHRWLMEMMVTNLRQQGEQEQKP</sequence>
<dbReference type="KEGG" id="vg:54997883"/>
<dbReference type="GeneID" id="54997883"/>
<evidence type="ECO:0000313" key="2">
    <source>
        <dbReference type="Proteomes" id="UP000259467"/>
    </source>
</evidence>
<reference evidence="2" key="1">
    <citation type="submission" date="2018-06" db="EMBL/GenBank/DDBJ databases">
        <authorList>
            <person name="Zhirakovskaya E."/>
        </authorList>
    </citation>
    <scope>NUCLEOTIDE SEQUENCE [LARGE SCALE GENOMIC DNA]</scope>
</reference>
<evidence type="ECO:0000313" key="1">
    <source>
        <dbReference type="EMBL" id="AXH50522.1"/>
    </source>
</evidence>
<proteinExistence type="predicted"/>
<name>A0A345L5H0_9CAUD</name>
<dbReference type="RefSeq" id="YP_009807008.1">
    <property type="nucleotide sequence ID" value="NC_048019.1"/>
</dbReference>